<organism evidence="1 2">
    <name type="scientific">Pseudomonas putida</name>
    <name type="common">Arthrobacter siderocapsulatus</name>
    <dbReference type="NCBI Taxonomy" id="303"/>
    <lineage>
        <taxon>Bacteria</taxon>
        <taxon>Pseudomonadati</taxon>
        <taxon>Pseudomonadota</taxon>
        <taxon>Gammaproteobacteria</taxon>
        <taxon>Pseudomonadales</taxon>
        <taxon>Pseudomonadaceae</taxon>
        <taxon>Pseudomonas</taxon>
    </lineage>
</organism>
<evidence type="ECO:0000313" key="2">
    <source>
        <dbReference type="Proteomes" id="UP000250299"/>
    </source>
</evidence>
<proteinExistence type="predicted"/>
<reference evidence="1 2" key="1">
    <citation type="submission" date="2018-05" db="EMBL/GenBank/DDBJ databases">
        <title>Whole genome sequence of Pseudomonas putida JBC17.</title>
        <authorList>
            <person name="Lee Y.H."/>
            <person name="David K."/>
        </authorList>
    </citation>
    <scope>NUCLEOTIDE SEQUENCE [LARGE SCALE GENOMIC DNA]</scope>
    <source>
        <strain evidence="1 2">JBC17</strain>
    </source>
</reference>
<dbReference type="EMBL" id="CP029693">
    <property type="protein sequence ID" value="AWY41182.1"/>
    <property type="molecule type" value="Genomic_DNA"/>
</dbReference>
<dbReference type="AlphaFoldDB" id="A0A2Z4RJ85"/>
<accession>A0A2Z4RJ85</accession>
<name>A0A2Z4RJ85_PSEPU</name>
<dbReference type="OrthoDB" id="7032644at2"/>
<dbReference type="Proteomes" id="UP000250299">
    <property type="component" value="Chromosome"/>
</dbReference>
<sequence>MGEGVVGATDDPPLKRACFSVGASLLAIVVNDYACLLANRGVLESIASRLAPTESKRMSEHFLEA</sequence>
<protein>
    <submittedName>
        <fullName evidence="1">Uncharacterized protein</fullName>
    </submittedName>
</protein>
<gene>
    <name evidence="1" type="ORF">DKY63_15295</name>
</gene>
<evidence type="ECO:0000313" key="1">
    <source>
        <dbReference type="EMBL" id="AWY41182.1"/>
    </source>
</evidence>